<dbReference type="PIRSF" id="PIRSF000194">
    <property type="entry name" value="DHFR"/>
    <property type="match status" value="1"/>
</dbReference>
<dbReference type="GO" id="GO:0046654">
    <property type="term" value="P:tetrahydrofolate biosynthetic process"/>
    <property type="evidence" value="ECO:0007669"/>
    <property type="project" value="UniProtKB-UniPathway"/>
</dbReference>
<comment type="pathway">
    <text evidence="1 7">Cofactor biosynthesis; tetrahydrofolate biosynthesis; 5,6,7,8-tetrahydrofolate from 7,8-dihydrofolate: step 1/1.</text>
</comment>
<comment type="catalytic activity">
    <reaction evidence="7">
        <text>(6S)-5,6,7,8-tetrahydrofolate + NADP(+) = 7,8-dihydrofolate + NADPH + H(+)</text>
        <dbReference type="Rhea" id="RHEA:15009"/>
        <dbReference type="ChEBI" id="CHEBI:15378"/>
        <dbReference type="ChEBI" id="CHEBI:57451"/>
        <dbReference type="ChEBI" id="CHEBI:57453"/>
        <dbReference type="ChEBI" id="CHEBI:57783"/>
        <dbReference type="ChEBI" id="CHEBI:58349"/>
        <dbReference type="EC" id="1.5.1.3"/>
    </reaction>
</comment>
<dbReference type="Pfam" id="PF00186">
    <property type="entry name" value="DHFR_1"/>
    <property type="match status" value="1"/>
</dbReference>
<comment type="function">
    <text evidence="7">Key enzyme in folate metabolism. Catalyzes an essential reaction for de novo glycine and purine synthesis, and for DNA precursor synthesis.</text>
</comment>
<dbReference type="UniPathway" id="UPA00077">
    <property type="reaction ID" value="UER00158"/>
</dbReference>
<dbReference type="STRING" id="168384.SAMN05660368_00350"/>
<sequence length="167" mass="19223">MNLIVAVDKNWAIGKDNKLLVSIPADMKFFRQTTTGKVVVMGRKTLESFPNGLPLKNRTNIVLTGNKNYRVQDAIIVHSLEELKSELKKYNSEDIYVIGGDSVYRQLLPYCSLAHVTRINHAYEADTWFPNLDELEGWQIAGDSDEQTYFDLEYGFMLYQNRNPQKL</sequence>
<evidence type="ECO:0000256" key="3">
    <source>
        <dbReference type="ARBA" id="ARBA00012856"/>
    </source>
</evidence>
<dbReference type="eggNOG" id="COG0262">
    <property type="taxonomic scope" value="Bacteria"/>
</dbReference>
<dbReference type="AlphaFoldDB" id="C6LEJ1"/>
<dbReference type="EC" id="1.5.1.3" evidence="3 7"/>
<dbReference type="PROSITE" id="PS51330">
    <property type="entry name" value="DHFR_2"/>
    <property type="match status" value="1"/>
</dbReference>
<dbReference type="GO" id="GO:0050661">
    <property type="term" value="F:NADP binding"/>
    <property type="evidence" value="ECO:0007669"/>
    <property type="project" value="InterPro"/>
</dbReference>
<dbReference type="RefSeq" id="WP_006861834.1">
    <property type="nucleotide sequence ID" value="NZ_ACCL02000008.1"/>
</dbReference>
<dbReference type="Gene3D" id="3.40.430.10">
    <property type="entry name" value="Dihydrofolate Reductase, subunit A"/>
    <property type="match status" value="1"/>
</dbReference>
<evidence type="ECO:0000313" key="9">
    <source>
        <dbReference type="EMBL" id="EET60974.1"/>
    </source>
</evidence>
<comment type="caution">
    <text evidence="9">The sequence shown here is derived from an EMBL/GenBank/DDBJ whole genome shotgun (WGS) entry which is preliminary data.</text>
</comment>
<dbReference type="GO" id="GO:0006730">
    <property type="term" value="P:one-carbon metabolic process"/>
    <property type="evidence" value="ECO:0007669"/>
    <property type="project" value="UniProtKB-KW"/>
</dbReference>
<dbReference type="SUPFAM" id="SSF53597">
    <property type="entry name" value="Dihydrofolate reductase-like"/>
    <property type="match status" value="1"/>
</dbReference>
<keyword evidence="6 7" id="KW-0560">Oxidoreductase</keyword>
<dbReference type="Proteomes" id="UP000005561">
    <property type="component" value="Unassembled WGS sequence"/>
</dbReference>
<reference evidence="9" key="1">
    <citation type="submission" date="2009-07" db="EMBL/GenBank/DDBJ databases">
        <authorList>
            <person name="Weinstock G."/>
            <person name="Sodergren E."/>
            <person name="Clifton S."/>
            <person name="Fulton L."/>
            <person name="Fulton B."/>
            <person name="Courtney L."/>
            <person name="Fronick C."/>
            <person name="Harrison M."/>
            <person name="Strong C."/>
            <person name="Farmer C."/>
            <person name="Delahaunty K."/>
            <person name="Markovic C."/>
            <person name="Hall O."/>
            <person name="Minx P."/>
            <person name="Tomlinson C."/>
            <person name="Mitreva M."/>
            <person name="Nelson J."/>
            <person name="Hou S."/>
            <person name="Wollam A."/>
            <person name="Pepin K.H."/>
            <person name="Johnson M."/>
            <person name="Bhonagiri V."/>
            <person name="Nash W.E."/>
            <person name="Warren W."/>
            <person name="Chinwalla A."/>
            <person name="Mardis E.R."/>
            <person name="Wilson R.K."/>
        </authorList>
    </citation>
    <scope>NUCLEOTIDE SEQUENCE [LARGE SCALE GENOMIC DNA]</scope>
    <source>
        <strain evidence="9">DSM 14469</strain>
    </source>
</reference>
<keyword evidence="4 7" id="KW-0554">One-carbon metabolism</keyword>
<dbReference type="EMBL" id="ACCL02000008">
    <property type="protein sequence ID" value="EET60974.1"/>
    <property type="molecule type" value="Genomic_DNA"/>
</dbReference>
<evidence type="ECO:0000256" key="7">
    <source>
        <dbReference type="PIRNR" id="PIRNR000194"/>
    </source>
</evidence>
<accession>C6LEJ1</accession>
<gene>
    <name evidence="9" type="primary">folA</name>
    <name evidence="9" type="ORF">BRYFOR_07041</name>
</gene>
<name>C6LEJ1_9FIRM</name>
<evidence type="ECO:0000313" key="10">
    <source>
        <dbReference type="Proteomes" id="UP000005561"/>
    </source>
</evidence>
<dbReference type="InterPro" id="IPR024072">
    <property type="entry name" value="DHFR-like_dom_sf"/>
</dbReference>
<comment type="similarity">
    <text evidence="2 7">Belongs to the dihydrofolate reductase family.</text>
</comment>
<dbReference type="GO" id="GO:0046452">
    <property type="term" value="P:dihydrofolate metabolic process"/>
    <property type="evidence" value="ECO:0007669"/>
    <property type="project" value="TreeGrafter"/>
</dbReference>
<dbReference type="PANTHER" id="PTHR48069:SF3">
    <property type="entry name" value="DIHYDROFOLATE REDUCTASE"/>
    <property type="match status" value="1"/>
</dbReference>
<evidence type="ECO:0000256" key="4">
    <source>
        <dbReference type="ARBA" id="ARBA00022563"/>
    </source>
</evidence>
<evidence type="ECO:0000256" key="1">
    <source>
        <dbReference type="ARBA" id="ARBA00004903"/>
    </source>
</evidence>
<keyword evidence="10" id="KW-1185">Reference proteome</keyword>
<dbReference type="OrthoDB" id="9804315at2"/>
<dbReference type="InterPro" id="IPR001796">
    <property type="entry name" value="DHFR_dom"/>
</dbReference>
<feature type="domain" description="DHFR" evidence="8">
    <location>
        <begin position="1"/>
        <end position="167"/>
    </location>
</feature>
<evidence type="ECO:0000256" key="6">
    <source>
        <dbReference type="ARBA" id="ARBA00023002"/>
    </source>
</evidence>
<evidence type="ECO:0000259" key="8">
    <source>
        <dbReference type="PROSITE" id="PS51330"/>
    </source>
</evidence>
<dbReference type="GO" id="GO:0004146">
    <property type="term" value="F:dihydrofolate reductase activity"/>
    <property type="evidence" value="ECO:0007669"/>
    <property type="project" value="UniProtKB-EC"/>
</dbReference>
<evidence type="ECO:0000256" key="2">
    <source>
        <dbReference type="ARBA" id="ARBA00009539"/>
    </source>
</evidence>
<organism evidence="9 10">
    <name type="scientific">Marvinbryantia formatexigens DSM 14469</name>
    <dbReference type="NCBI Taxonomy" id="478749"/>
    <lineage>
        <taxon>Bacteria</taxon>
        <taxon>Bacillati</taxon>
        <taxon>Bacillota</taxon>
        <taxon>Clostridia</taxon>
        <taxon>Lachnospirales</taxon>
        <taxon>Lachnospiraceae</taxon>
        <taxon>Marvinbryantia</taxon>
    </lineage>
</organism>
<dbReference type="InterPro" id="IPR012259">
    <property type="entry name" value="DHFR"/>
</dbReference>
<proteinExistence type="inferred from homology"/>
<keyword evidence="5 7" id="KW-0521">NADP</keyword>
<dbReference type="CDD" id="cd00209">
    <property type="entry name" value="DHFR"/>
    <property type="match status" value="1"/>
</dbReference>
<dbReference type="PANTHER" id="PTHR48069">
    <property type="entry name" value="DIHYDROFOLATE REDUCTASE"/>
    <property type="match status" value="1"/>
</dbReference>
<evidence type="ECO:0000256" key="5">
    <source>
        <dbReference type="ARBA" id="ARBA00022857"/>
    </source>
</evidence>
<dbReference type="GO" id="GO:0046655">
    <property type="term" value="P:folic acid metabolic process"/>
    <property type="evidence" value="ECO:0007669"/>
    <property type="project" value="TreeGrafter"/>
</dbReference>
<dbReference type="PRINTS" id="PR00070">
    <property type="entry name" value="DHFR"/>
</dbReference>
<protein>
    <recommendedName>
        <fullName evidence="3 7">Dihydrofolate reductase</fullName>
        <ecNumber evidence="3 7">1.5.1.3</ecNumber>
    </recommendedName>
</protein>